<dbReference type="RefSeq" id="WP_169143253.1">
    <property type="nucleotide sequence ID" value="NZ_WTVS01000096.1"/>
</dbReference>
<reference evidence="2 3" key="1">
    <citation type="submission" date="2019-12" db="EMBL/GenBank/DDBJ databases">
        <title>Comparative genomics gives insights into the taxonomy of the Azoarcus-Aromatoleum group and reveals separate origins of nif in the plant-associated Azoarcus and non-plant-associated Aromatoleum sub-groups.</title>
        <authorList>
            <person name="Lafos M."/>
            <person name="Maluk M."/>
            <person name="Batista M."/>
            <person name="Junghare M."/>
            <person name="Carmona M."/>
            <person name="Faoro H."/>
            <person name="Cruz L.M."/>
            <person name="Battistoni F."/>
            <person name="De Souza E."/>
            <person name="Pedrosa F."/>
            <person name="Chen W.-M."/>
            <person name="Poole P.S."/>
            <person name="Dixon R.A."/>
            <person name="James E.K."/>
        </authorList>
    </citation>
    <scope>NUCLEOTIDE SEQUENCE [LARGE SCALE GENOMIC DNA]</scope>
    <source>
        <strain evidence="2 3">T</strain>
    </source>
</reference>
<name>A0ABX1NMZ5_9RHOO</name>
<keyword evidence="2" id="KW-0449">Lipoprotein</keyword>
<comment type="caution">
    <text evidence="2">The sequence shown here is derived from an EMBL/GenBank/DDBJ whole genome shotgun (WGS) entry which is preliminary data.</text>
</comment>
<protein>
    <submittedName>
        <fullName evidence="2">TIGR03751 family conjugal transfer lipoprotein</fullName>
    </submittedName>
</protein>
<accession>A0ABX1NMZ5</accession>
<dbReference type="EMBL" id="WTVS01000096">
    <property type="protein sequence ID" value="NMG00738.1"/>
    <property type="molecule type" value="Genomic_DNA"/>
</dbReference>
<organism evidence="2 3">
    <name type="scientific">Aromatoleum toluolicum</name>
    <dbReference type="NCBI Taxonomy" id="90060"/>
    <lineage>
        <taxon>Bacteria</taxon>
        <taxon>Pseudomonadati</taxon>
        <taxon>Pseudomonadota</taxon>
        <taxon>Betaproteobacteria</taxon>
        <taxon>Rhodocyclales</taxon>
        <taxon>Rhodocyclaceae</taxon>
        <taxon>Aromatoleum</taxon>
    </lineage>
</organism>
<feature type="compositionally biased region" description="Low complexity" evidence="1">
    <location>
        <begin position="141"/>
        <end position="158"/>
    </location>
</feature>
<keyword evidence="3" id="KW-1185">Reference proteome</keyword>
<evidence type="ECO:0000256" key="1">
    <source>
        <dbReference type="SAM" id="MobiDB-lite"/>
    </source>
</evidence>
<dbReference type="InterPro" id="IPR022262">
    <property type="entry name" value="Lipoprot_put"/>
</dbReference>
<dbReference type="NCBIfam" id="TIGR03751">
    <property type="entry name" value="conj_TIGR03751"/>
    <property type="match status" value="1"/>
</dbReference>
<gene>
    <name evidence="2" type="ORF">GPA27_25475</name>
</gene>
<proteinExistence type="predicted"/>
<sequence>MDWTDFPRFARLIAAATVAALALGACSVAGPRKSPLPDDGPTVEEIYRKRTSEYERIRAREALPLRPATEVLPGPVLEPAMLQLERRFARLPNPDLIMVVFPHLSRGKYPAPGYVTAFPMYERVEYLLPGEADALRPVLAPASASASTSTPAPSVPSAHDSGASRVAQP</sequence>
<dbReference type="Proteomes" id="UP000634522">
    <property type="component" value="Unassembled WGS sequence"/>
</dbReference>
<evidence type="ECO:0000313" key="3">
    <source>
        <dbReference type="Proteomes" id="UP000634522"/>
    </source>
</evidence>
<feature type="region of interest" description="Disordered" evidence="1">
    <location>
        <begin position="141"/>
        <end position="169"/>
    </location>
</feature>
<evidence type="ECO:0000313" key="2">
    <source>
        <dbReference type="EMBL" id="NMG00738.1"/>
    </source>
</evidence>